<comment type="caution">
    <text evidence="3">The sequence shown here is derived from an EMBL/GenBank/DDBJ whole genome shotgun (WGS) entry which is preliminary data.</text>
</comment>
<feature type="region of interest" description="Disordered" evidence="2">
    <location>
        <begin position="1"/>
        <end position="86"/>
    </location>
</feature>
<keyword evidence="1" id="KW-0175">Coiled coil</keyword>
<gene>
    <name evidence="3" type="ORF">C8F04DRAFT_1196522</name>
</gene>
<feature type="region of interest" description="Disordered" evidence="2">
    <location>
        <begin position="1124"/>
        <end position="1143"/>
    </location>
</feature>
<evidence type="ECO:0000256" key="1">
    <source>
        <dbReference type="SAM" id="Coils"/>
    </source>
</evidence>
<feature type="compositionally biased region" description="Acidic residues" evidence="2">
    <location>
        <begin position="745"/>
        <end position="754"/>
    </location>
</feature>
<evidence type="ECO:0000313" key="4">
    <source>
        <dbReference type="Proteomes" id="UP001218188"/>
    </source>
</evidence>
<feature type="region of interest" description="Disordered" evidence="2">
    <location>
        <begin position="614"/>
        <end position="662"/>
    </location>
</feature>
<evidence type="ECO:0000256" key="2">
    <source>
        <dbReference type="SAM" id="MobiDB-lite"/>
    </source>
</evidence>
<feature type="compositionally biased region" description="Polar residues" evidence="2">
    <location>
        <begin position="126"/>
        <end position="138"/>
    </location>
</feature>
<feature type="region of interest" description="Disordered" evidence="2">
    <location>
        <begin position="723"/>
        <end position="758"/>
    </location>
</feature>
<feature type="region of interest" description="Disordered" evidence="2">
    <location>
        <begin position="330"/>
        <end position="360"/>
    </location>
</feature>
<feature type="compositionally biased region" description="Polar residues" evidence="2">
    <location>
        <begin position="27"/>
        <end position="70"/>
    </location>
</feature>
<feature type="region of interest" description="Disordered" evidence="2">
    <location>
        <begin position="122"/>
        <end position="151"/>
    </location>
</feature>
<dbReference type="Proteomes" id="UP001218188">
    <property type="component" value="Unassembled WGS sequence"/>
</dbReference>
<reference evidence="3" key="1">
    <citation type="submission" date="2023-03" db="EMBL/GenBank/DDBJ databases">
        <title>Massive genome expansion in bonnet fungi (Mycena s.s.) driven by repeated elements and novel gene families across ecological guilds.</title>
        <authorList>
            <consortium name="Lawrence Berkeley National Laboratory"/>
            <person name="Harder C.B."/>
            <person name="Miyauchi S."/>
            <person name="Viragh M."/>
            <person name="Kuo A."/>
            <person name="Thoen E."/>
            <person name="Andreopoulos B."/>
            <person name="Lu D."/>
            <person name="Skrede I."/>
            <person name="Drula E."/>
            <person name="Henrissat B."/>
            <person name="Morin E."/>
            <person name="Kohler A."/>
            <person name="Barry K."/>
            <person name="LaButti K."/>
            <person name="Morin E."/>
            <person name="Salamov A."/>
            <person name="Lipzen A."/>
            <person name="Mereny Z."/>
            <person name="Hegedus B."/>
            <person name="Baldrian P."/>
            <person name="Stursova M."/>
            <person name="Weitz H."/>
            <person name="Taylor A."/>
            <person name="Grigoriev I.V."/>
            <person name="Nagy L.G."/>
            <person name="Martin F."/>
            <person name="Kauserud H."/>
        </authorList>
    </citation>
    <scope>NUCLEOTIDE SEQUENCE</scope>
    <source>
        <strain evidence="3">CBHHK200</strain>
    </source>
</reference>
<feature type="region of interest" description="Disordered" evidence="2">
    <location>
        <begin position="1054"/>
        <end position="1109"/>
    </location>
</feature>
<evidence type="ECO:0008006" key="5">
    <source>
        <dbReference type="Google" id="ProtNLM"/>
    </source>
</evidence>
<keyword evidence="4" id="KW-1185">Reference proteome</keyword>
<proteinExistence type="predicted"/>
<dbReference type="SUPFAM" id="SSF50630">
    <property type="entry name" value="Acid proteases"/>
    <property type="match status" value="1"/>
</dbReference>
<dbReference type="CDD" id="cd00303">
    <property type="entry name" value="retropepsin_like"/>
    <property type="match status" value="1"/>
</dbReference>
<accession>A0AAD6S617</accession>
<dbReference type="EMBL" id="JARJCM010000259">
    <property type="protein sequence ID" value="KAJ7020545.1"/>
    <property type="molecule type" value="Genomic_DNA"/>
</dbReference>
<feature type="region of interest" description="Disordered" evidence="2">
    <location>
        <begin position="1157"/>
        <end position="1179"/>
    </location>
</feature>
<organism evidence="3 4">
    <name type="scientific">Mycena alexandri</name>
    <dbReference type="NCBI Taxonomy" id="1745969"/>
    <lineage>
        <taxon>Eukaryota</taxon>
        <taxon>Fungi</taxon>
        <taxon>Dikarya</taxon>
        <taxon>Basidiomycota</taxon>
        <taxon>Agaricomycotina</taxon>
        <taxon>Agaricomycetes</taxon>
        <taxon>Agaricomycetidae</taxon>
        <taxon>Agaricales</taxon>
        <taxon>Marasmiineae</taxon>
        <taxon>Mycenaceae</taxon>
        <taxon>Mycena</taxon>
    </lineage>
</organism>
<feature type="compositionally biased region" description="Low complexity" evidence="2">
    <location>
        <begin position="614"/>
        <end position="629"/>
    </location>
</feature>
<feature type="compositionally biased region" description="Polar residues" evidence="2">
    <location>
        <begin position="1160"/>
        <end position="1176"/>
    </location>
</feature>
<feature type="coiled-coil region" evidence="1">
    <location>
        <begin position="1288"/>
        <end position="1315"/>
    </location>
</feature>
<feature type="compositionally biased region" description="Acidic residues" evidence="2">
    <location>
        <begin position="1134"/>
        <end position="1143"/>
    </location>
</feature>
<sequence>MSNSPTGPSRESWRRPPPPHLSPTFPSGNSTFVSATSQAPETEQPGSQQGDSNRPASQQDTTGSQSPTRTRSPESGLVVSMGIDDNGTPYLLETSTGLRLRFADGINSLTADELVTALSAPAGGSKLSTFPSTSSDLSPESDIKEADDNTPIGGLTELLDDVDPTSLTLAQRAIIHRARGALVAGRDRLLTSTALAVDQQNLARSTHDSLVQLRHDTADRLNTLHLEIEGSQTALVSHISDNLTILRELGASTKAIGHAIAKMSELPHSAPKLAKMPDFKLGNNAEITPEARIELDAALPPRGPQETAEEFHRRAQFALDGRRRAASAFAFDTGPSDSSTARVQQRAESHARMNPANKSLRFEDPGSISMANDTATQPAGLGFGPDVTMFGDAVARAEEVLEEYHAENDRKIAAIINRQVGEVLDVPSRIKAPKLPSPSMFSGNVNDPSAFLTYIETVATWMRAQFMGGPEADVYRVTLLKTLLTGNALEWFIEHVEGQSGPSTVPYEFTSVVCALHRRFITFATAEKASRAFDQVRYRAEDGPTKFMDDLVSASRKMREPMPDFVIRQRFMRLIPEKIREHLVLHKGLNEVYSTIQQLRFHATYVWDVNSALRSSPPSSVPPTRNVPSAAHPHSAPTTRRVTTRLGGDKTPAPGAPAPPASRALATVGTEATNPHATKRCFKCGMMGHIGSDKACPKNANMERSRVGLAAHRVIDSYAEDDFPEAEEETGGEEIHDDWGGSQYDPEEEPDPNEAPDLADLVDFDQEDEARVGAMQIRYYSMRLVLPEIDHSPSPEYLAWIESLTPLQAELAELDINFYERDPSALFGVSAVTDVERLNEARIDNGLPEFTPEEYEAKRLELVLAHTYAIDTWTTFEELAFEFQATVTSAPWSRAITDEWGLILAFNAFEHARRDFHAIRIPRWEVIILTSNMLEGRRETLEEMGTRIDQLVVLMNSLRDQITVRRVAATTALRELQDRPGPSRSRAAQVYQFTRDSYEQLLLDMHTQEDDLRRRAIRTQSFRPVVTAELTRRDEPPRVALTQMGLSYLAAVQAEDEGSRTNTPESPPPDYRAGSDSTYQASASPALSDTGGDSQAGGAEESPQRPTQAEVVTVMVDSAITNLSIFPPTQNDGVGEDNGADEFNAEGVPAYALTDPLVHNSRSTPDAGSTPTSPSSDAALWDELPLLEGAEDIIDGETGRPHFTPVGDHASMAPAVEGPIAATATGAIAAEDPEGTIEDEGTGPTLRLMSGRLVIPEEHVLEEDQNAAPDSRLGEILHPEHVRLTHELDAERFRRRMAEEQLERLDERDSAWENTPGIFNDPLNPDEPMDERRVWIYGVGADYGDRFVSAIDTLGMSDRLSDTSTDGAEVESLLRLSPTYPEPPSPTPSEDDIVEARVHRDTPEPSDDDTLIIRSVVRIFGSQATELYLTYVDHKGTVYIKTQPLSPLHYLSPEMINAHQEAMDEAIRNRAEELNCSIAQIQTLVDGAGTTMGTRDRRGYRDTSPHLLPGEAFHERVSALDPEDDVEDAFPGFRVQSLTQQVERVSRIRRPDSLPSVGLIDQPSRKLKDIACLTAEVEIGGCTAYVLFDSGSNTDSLTPEYAKGTECAVFRLEDQVTLQLGCVGSKSRINYGARAPVAFGGIKGHAYFDIVNVDRYDGIIGAPFMIKHRAILDFGKREIRFPNGHTIAALAIADEVALVRRRMTTTTGAGTSHLEPAQH</sequence>
<protein>
    <recommendedName>
        <fullName evidence="5">CCHC-type domain-containing protein</fullName>
    </recommendedName>
</protein>
<dbReference type="Gene3D" id="2.40.70.10">
    <property type="entry name" value="Acid Proteases"/>
    <property type="match status" value="1"/>
</dbReference>
<feature type="compositionally biased region" description="Acidic residues" evidence="2">
    <location>
        <begin position="723"/>
        <end position="732"/>
    </location>
</feature>
<name>A0AAD6S617_9AGAR</name>
<evidence type="ECO:0000313" key="3">
    <source>
        <dbReference type="EMBL" id="KAJ7020545.1"/>
    </source>
</evidence>
<feature type="compositionally biased region" description="Polar residues" evidence="2">
    <location>
        <begin position="1075"/>
        <end position="1093"/>
    </location>
</feature>
<dbReference type="InterPro" id="IPR021109">
    <property type="entry name" value="Peptidase_aspartic_dom_sf"/>
</dbReference>